<dbReference type="Gene3D" id="1.10.510.10">
    <property type="entry name" value="Transferase(Phosphotransferase) domain 1"/>
    <property type="match status" value="1"/>
</dbReference>
<dbReference type="RefSeq" id="WP_135114819.1">
    <property type="nucleotide sequence ID" value="NZ_SPQB01000025.1"/>
</dbReference>
<dbReference type="SUPFAM" id="SSF56112">
    <property type="entry name" value="Protein kinase-like (PK-like)"/>
    <property type="match status" value="1"/>
</dbReference>
<organism evidence="11 12">
    <name type="scientific">Microbacterium paludicola</name>
    <dbReference type="NCBI Taxonomy" id="300019"/>
    <lineage>
        <taxon>Bacteria</taxon>
        <taxon>Bacillati</taxon>
        <taxon>Actinomycetota</taxon>
        <taxon>Actinomycetes</taxon>
        <taxon>Micrococcales</taxon>
        <taxon>Microbacteriaceae</taxon>
        <taxon>Microbacterium</taxon>
    </lineage>
</organism>
<evidence type="ECO:0000256" key="4">
    <source>
        <dbReference type="ARBA" id="ARBA00022741"/>
    </source>
</evidence>
<evidence type="ECO:0000256" key="5">
    <source>
        <dbReference type="ARBA" id="ARBA00022777"/>
    </source>
</evidence>
<dbReference type="PANTHER" id="PTHR43289:SF6">
    <property type="entry name" value="SERINE_THREONINE-PROTEIN KINASE NEKL-3"/>
    <property type="match status" value="1"/>
</dbReference>
<feature type="binding site" evidence="7">
    <location>
        <position position="63"/>
    </location>
    <ligand>
        <name>ATP</name>
        <dbReference type="ChEBI" id="CHEBI:30616"/>
    </ligand>
</feature>
<feature type="domain" description="Protein kinase" evidence="10">
    <location>
        <begin position="34"/>
        <end position="291"/>
    </location>
</feature>
<feature type="compositionally biased region" description="Polar residues" evidence="8">
    <location>
        <begin position="455"/>
        <end position="464"/>
    </location>
</feature>
<keyword evidence="2 11" id="KW-0723">Serine/threonine-protein kinase</keyword>
<evidence type="ECO:0000259" key="10">
    <source>
        <dbReference type="PROSITE" id="PS50011"/>
    </source>
</evidence>
<dbReference type="InterPro" id="IPR017441">
    <property type="entry name" value="Protein_kinase_ATP_BS"/>
</dbReference>
<evidence type="ECO:0000256" key="1">
    <source>
        <dbReference type="ARBA" id="ARBA00012513"/>
    </source>
</evidence>
<dbReference type="SMART" id="SM00220">
    <property type="entry name" value="S_TKc"/>
    <property type="match status" value="1"/>
</dbReference>
<keyword evidence="12" id="KW-1185">Reference proteome</keyword>
<dbReference type="Pfam" id="PF00069">
    <property type="entry name" value="Pkinase"/>
    <property type="match status" value="1"/>
</dbReference>
<feature type="compositionally biased region" description="Gly residues" evidence="8">
    <location>
        <begin position="478"/>
        <end position="496"/>
    </location>
</feature>
<keyword evidence="5 11" id="KW-0418">Kinase</keyword>
<gene>
    <name evidence="11" type="ORF">E4U02_10640</name>
</gene>
<evidence type="ECO:0000256" key="3">
    <source>
        <dbReference type="ARBA" id="ARBA00022679"/>
    </source>
</evidence>
<dbReference type="Gene3D" id="3.30.200.20">
    <property type="entry name" value="Phosphorylase Kinase, domain 1"/>
    <property type="match status" value="1"/>
</dbReference>
<evidence type="ECO:0000313" key="11">
    <source>
        <dbReference type="EMBL" id="TFU32461.1"/>
    </source>
</evidence>
<dbReference type="InterPro" id="IPR011009">
    <property type="entry name" value="Kinase-like_dom_sf"/>
</dbReference>
<name>A0A4Y9FT94_9MICO</name>
<reference evidence="11 12" key="1">
    <citation type="submission" date="2019-03" db="EMBL/GenBank/DDBJ databases">
        <title>Diversity of the mouse oral microbiome.</title>
        <authorList>
            <person name="Joseph S."/>
            <person name="Aduse-Opoku J."/>
            <person name="Curtis M."/>
            <person name="Wade W."/>
            <person name="Hashim A."/>
        </authorList>
    </citation>
    <scope>NUCLEOTIDE SEQUENCE [LARGE SCALE GENOMIC DNA]</scope>
    <source>
        <strain evidence="11 12">P1012</strain>
    </source>
</reference>
<dbReference type="PROSITE" id="PS00107">
    <property type="entry name" value="PROTEIN_KINASE_ATP"/>
    <property type="match status" value="1"/>
</dbReference>
<dbReference type="PROSITE" id="PS00108">
    <property type="entry name" value="PROTEIN_KINASE_ST"/>
    <property type="match status" value="1"/>
</dbReference>
<evidence type="ECO:0000256" key="8">
    <source>
        <dbReference type="SAM" id="MobiDB-lite"/>
    </source>
</evidence>
<keyword evidence="6 7" id="KW-0067">ATP-binding</keyword>
<evidence type="ECO:0000256" key="9">
    <source>
        <dbReference type="SAM" id="Phobius"/>
    </source>
</evidence>
<keyword evidence="9" id="KW-0812">Transmembrane</keyword>
<feature type="compositionally biased region" description="Low complexity" evidence="8">
    <location>
        <begin position="405"/>
        <end position="415"/>
    </location>
</feature>
<dbReference type="PANTHER" id="PTHR43289">
    <property type="entry name" value="MITOGEN-ACTIVATED PROTEIN KINASE KINASE KINASE 20-RELATED"/>
    <property type="match status" value="1"/>
</dbReference>
<proteinExistence type="predicted"/>
<comment type="caution">
    <text evidence="11">The sequence shown here is derived from an EMBL/GenBank/DDBJ whole genome shotgun (WGS) entry which is preliminary data.</text>
</comment>
<feature type="compositionally biased region" description="Basic and acidic residues" evidence="8">
    <location>
        <begin position="394"/>
        <end position="404"/>
    </location>
</feature>
<keyword evidence="9" id="KW-0472">Membrane</keyword>
<dbReference type="OrthoDB" id="9762169at2"/>
<feature type="region of interest" description="Disordered" evidence="8">
    <location>
        <begin position="391"/>
        <end position="496"/>
    </location>
</feature>
<dbReference type="EC" id="2.7.11.1" evidence="1"/>
<sequence>MTSANICEAGSGAIPAMDVPAGHGAGGDLLGGRYRLEELVGQGGMGRVYRASDEFLGRTVAIKLFPAAATDQVDRARRDSETRLLASLSHPSLVTLYDADTLPDGSGYLVLEYVDGGTLADTIARGPMAPHHVAHIAVDLAEGLDAVHAAGVIHRDIKPPNVLLRSAHGRPFQAMLADFGIAYLVDAARMTTPGMAVGTAAYFSPEQARGAQPSPASDIYALGLVLIEALTGRRAFPQTTPIEAAIARLHTPPEVPAGFGYGWRSLLTAMTATDPAGRPTASEVAERARALTSADAAVVEADATAQAAVPVAAAPTAAAPVAEPVPTAVAQVEDVPTRPVPIEGAAFRTRDRRRRHARRTMLGRLALAGAGVAVIGLGHWGVTAMLEPSTTHVRQLETPDRTADADVTAETTDPAPVEPATVTTVAEDGAAVEGPAPQPADKKQPVAPQGAAQDQGPNGSSQGNVPAHAGSGDKTHGNGNGNGRSGVGTPGNGDGG</sequence>
<keyword evidence="4 7" id="KW-0547">Nucleotide-binding</keyword>
<evidence type="ECO:0000256" key="7">
    <source>
        <dbReference type="PROSITE-ProRule" id="PRU10141"/>
    </source>
</evidence>
<evidence type="ECO:0000256" key="2">
    <source>
        <dbReference type="ARBA" id="ARBA00022527"/>
    </source>
</evidence>
<dbReference type="AlphaFoldDB" id="A0A4Y9FT94"/>
<dbReference type="GO" id="GO:0005524">
    <property type="term" value="F:ATP binding"/>
    <property type="evidence" value="ECO:0007669"/>
    <property type="project" value="UniProtKB-UniRule"/>
</dbReference>
<keyword evidence="9" id="KW-1133">Transmembrane helix</keyword>
<protein>
    <recommendedName>
        <fullName evidence="1">non-specific serine/threonine protein kinase</fullName>
        <ecNumber evidence="1">2.7.11.1</ecNumber>
    </recommendedName>
</protein>
<evidence type="ECO:0000256" key="6">
    <source>
        <dbReference type="ARBA" id="ARBA00022840"/>
    </source>
</evidence>
<accession>A0A4Y9FT94</accession>
<dbReference type="EMBL" id="SPQB01000025">
    <property type="protein sequence ID" value="TFU32461.1"/>
    <property type="molecule type" value="Genomic_DNA"/>
</dbReference>
<dbReference type="GO" id="GO:0004674">
    <property type="term" value="F:protein serine/threonine kinase activity"/>
    <property type="evidence" value="ECO:0007669"/>
    <property type="project" value="UniProtKB-KW"/>
</dbReference>
<keyword evidence="3" id="KW-0808">Transferase</keyword>
<dbReference type="InterPro" id="IPR008271">
    <property type="entry name" value="Ser/Thr_kinase_AS"/>
</dbReference>
<feature type="transmembrane region" description="Helical" evidence="9">
    <location>
        <begin position="362"/>
        <end position="382"/>
    </location>
</feature>
<dbReference type="InterPro" id="IPR000719">
    <property type="entry name" value="Prot_kinase_dom"/>
</dbReference>
<dbReference type="CDD" id="cd14014">
    <property type="entry name" value="STKc_PknB_like"/>
    <property type="match status" value="1"/>
</dbReference>
<dbReference type="Proteomes" id="UP000298358">
    <property type="component" value="Unassembled WGS sequence"/>
</dbReference>
<evidence type="ECO:0000313" key="12">
    <source>
        <dbReference type="Proteomes" id="UP000298358"/>
    </source>
</evidence>
<dbReference type="PROSITE" id="PS50011">
    <property type="entry name" value="PROTEIN_KINASE_DOM"/>
    <property type="match status" value="1"/>
</dbReference>